<feature type="region of interest" description="Disordered" evidence="1">
    <location>
        <begin position="107"/>
        <end position="129"/>
    </location>
</feature>
<gene>
    <name evidence="2" type="ORF">LCPAC403_03870</name>
</gene>
<protein>
    <submittedName>
        <fullName evidence="2">Uncharacterized protein</fullName>
    </submittedName>
</protein>
<reference evidence="2" key="1">
    <citation type="journal article" date="2019" name="MBio">
        <title>Virus Genomes from Deep Sea Sediments Expand the Ocean Megavirome and Support Independent Origins of Viral Gigantism.</title>
        <authorList>
            <person name="Backstrom D."/>
            <person name="Yutin N."/>
            <person name="Jorgensen S.L."/>
            <person name="Dharamshi J."/>
            <person name="Homa F."/>
            <person name="Zaremba-Niedwiedzka K."/>
            <person name="Spang A."/>
            <person name="Wolf Y.I."/>
            <person name="Koonin E.V."/>
            <person name="Ettema T.J."/>
        </authorList>
    </citation>
    <scope>NUCLEOTIDE SEQUENCE</scope>
</reference>
<evidence type="ECO:0000313" key="2">
    <source>
        <dbReference type="EMBL" id="QBK93253.1"/>
    </source>
</evidence>
<sequence>MTKSLIPYGEFEKFGNPVEYTRIIVWESEVVEQIVNEYENKTDDRLVTMKPFTADVVIGWLLEDILHESALTTYYAYICSDHGYKVTEMVVPFMMKSYSGGAEYNGTAAEDGETKSEVSEETATGKNEVNKATATGKNETAAGKIEIGEGKVYIRSGEHMREGAEVGISRYDVIQIIKIFLKLKKYKFSWGSSHVRNLYVRAYEGEDSKIVLMDHSRSTITVDGVKYAGEQSHRHCSLNNPSKKINLLYATSFRVSNSESFRMRKTRYCGALGIQYDFYSLMVSLMTWKVFRDRVDIASIWTSMWERSEFDHITRLIQEYDEPPLLEVIALILGKFTLKCSVIEIASSFK</sequence>
<accession>A0A481ZBE5</accession>
<organism evidence="2">
    <name type="scientific">Pithovirus LCPAC403</name>
    <dbReference type="NCBI Taxonomy" id="2506596"/>
    <lineage>
        <taxon>Viruses</taxon>
        <taxon>Pithoviruses</taxon>
    </lineage>
</organism>
<evidence type="ECO:0000256" key="1">
    <source>
        <dbReference type="SAM" id="MobiDB-lite"/>
    </source>
</evidence>
<proteinExistence type="predicted"/>
<name>A0A481ZBE5_9VIRU</name>
<dbReference type="EMBL" id="MK500592">
    <property type="protein sequence ID" value="QBK93253.1"/>
    <property type="molecule type" value="Genomic_DNA"/>
</dbReference>